<dbReference type="Pfam" id="PF00550">
    <property type="entry name" value="PP-binding"/>
    <property type="match status" value="1"/>
</dbReference>
<dbReference type="InterPro" id="IPR013968">
    <property type="entry name" value="PKS_KR"/>
</dbReference>
<dbReference type="InterPro" id="IPR050091">
    <property type="entry name" value="PKS_NRPS_Biosynth_Enz"/>
</dbReference>
<protein>
    <recommendedName>
        <fullName evidence="5">Carrier domain-containing protein</fullName>
    </recommendedName>
</protein>
<dbReference type="EMBL" id="CACVAV010000373">
    <property type="protein sequence ID" value="CAA6823974.1"/>
    <property type="molecule type" value="Genomic_DNA"/>
</dbReference>
<dbReference type="PANTHER" id="PTHR43775:SF37">
    <property type="entry name" value="SI:DKEY-61P9.11"/>
    <property type="match status" value="1"/>
</dbReference>
<feature type="region of interest" description="Disordered" evidence="4">
    <location>
        <begin position="294"/>
        <end position="326"/>
    </location>
</feature>
<feature type="domain" description="Carrier" evidence="5">
    <location>
        <begin position="200"/>
        <end position="277"/>
    </location>
</feature>
<dbReference type="InterPro" id="IPR036291">
    <property type="entry name" value="NAD(P)-bd_dom_sf"/>
</dbReference>
<dbReference type="PROSITE" id="PS50075">
    <property type="entry name" value="CARRIER"/>
    <property type="match status" value="1"/>
</dbReference>
<evidence type="ECO:0000259" key="5">
    <source>
        <dbReference type="PROSITE" id="PS50075"/>
    </source>
</evidence>
<dbReference type="PANTHER" id="PTHR43775">
    <property type="entry name" value="FATTY ACID SYNTHASE"/>
    <property type="match status" value="1"/>
</dbReference>
<keyword evidence="3" id="KW-0597">Phosphoprotein</keyword>
<dbReference type="InterPro" id="IPR036736">
    <property type="entry name" value="ACP-like_sf"/>
</dbReference>
<dbReference type="SMART" id="SM00822">
    <property type="entry name" value="PKS_KR"/>
    <property type="match status" value="1"/>
</dbReference>
<accession>A0A6S6TWZ3</accession>
<dbReference type="AlphaFoldDB" id="A0A6S6TWZ3"/>
<proteinExistence type="inferred from homology"/>
<keyword evidence="2" id="KW-0596">Phosphopantetheine</keyword>
<gene>
    <name evidence="6" type="ORF">HELGO_WM59494</name>
</gene>
<dbReference type="SUPFAM" id="SSF51735">
    <property type="entry name" value="NAD(P)-binding Rossmann-fold domains"/>
    <property type="match status" value="1"/>
</dbReference>
<dbReference type="GO" id="GO:0006633">
    <property type="term" value="P:fatty acid biosynthetic process"/>
    <property type="evidence" value="ECO:0007669"/>
    <property type="project" value="TreeGrafter"/>
</dbReference>
<dbReference type="InterPro" id="IPR020806">
    <property type="entry name" value="PKS_PP-bd"/>
</dbReference>
<dbReference type="Gene3D" id="1.10.1200.10">
    <property type="entry name" value="ACP-like"/>
    <property type="match status" value="1"/>
</dbReference>
<sequence>MEALPPLRGVVHAAMVLDDAIVRNLSAERFRKVLAPKMLGAWNLHQLTKDMQLDFFALYSSITTYLGNPGQANYVAANMYLESLAALRQSQKLPATFAAWGPLDDTGYLAREQETKDALQARLGGHALTSAQALDTLEQLLCSDKVGATLIDMDWNVVQRVMPAARSAKYTELRRLAKGADEGDQGDDIASLIAGLSPEAIHELVADLLMAEIGGILRLPREKMAADKSVFDLGMDSLMGMELVLAIEERFGVRLPVMALTEGATISRIAEKIAGQLSGNGEVQKVPSLASRAADTVRKHGEDLSEAQLNKMVDDVSDGDGRPESD</sequence>
<reference evidence="6" key="1">
    <citation type="submission" date="2020-01" db="EMBL/GenBank/DDBJ databases">
        <authorList>
            <person name="Meier V. D."/>
            <person name="Meier V D."/>
        </authorList>
    </citation>
    <scope>NUCLEOTIDE SEQUENCE</scope>
    <source>
        <strain evidence="6">HLG_WM_MAG_08</strain>
    </source>
</reference>
<name>A0A6S6TWZ3_9GAMM</name>
<evidence type="ECO:0000256" key="3">
    <source>
        <dbReference type="ARBA" id="ARBA00022553"/>
    </source>
</evidence>
<dbReference type="SUPFAM" id="SSF47336">
    <property type="entry name" value="ACP-like"/>
    <property type="match status" value="1"/>
</dbReference>
<dbReference type="GO" id="GO:0004312">
    <property type="term" value="F:fatty acid synthase activity"/>
    <property type="evidence" value="ECO:0007669"/>
    <property type="project" value="TreeGrafter"/>
</dbReference>
<dbReference type="Gene3D" id="3.40.50.720">
    <property type="entry name" value="NAD(P)-binding Rossmann-like Domain"/>
    <property type="match status" value="1"/>
</dbReference>
<dbReference type="InterPro" id="IPR057326">
    <property type="entry name" value="KR_dom"/>
</dbReference>
<dbReference type="GO" id="GO:0031177">
    <property type="term" value="F:phosphopantetheine binding"/>
    <property type="evidence" value="ECO:0007669"/>
    <property type="project" value="InterPro"/>
</dbReference>
<evidence type="ECO:0000256" key="1">
    <source>
        <dbReference type="ARBA" id="ARBA00006484"/>
    </source>
</evidence>
<dbReference type="Pfam" id="PF08659">
    <property type="entry name" value="KR"/>
    <property type="match status" value="1"/>
</dbReference>
<dbReference type="SMART" id="SM00823">
    <property type="entry name" value="PKS_PP"/>
    <property type="match status" value="1"/>
</dbReference>
<organism evidence="6">
    <name type="scientific">uncultured Thiotrichaceae bacterium</name>
    <dbReference type="NCBI Taxonomy" id="298394"/>
    <lineage>
        <taxon>Bacteria</taxon>
        <taxon>Pseudomonadati</taxon>
        <taxon>Pseudomonadota</taxon>
        <taxon>Gammaproteobacteria</taxon>
        <taxon>Thiotrichales</taxon>
        <taxon>Thiotrichaceae</taxon>
        <taxon>environmental samples</taxon>
    </lineage>
</organism>
<evidence type="ECO:0000256" key="2">
    <source>
        <dbReference type="ARBA" id="ARBA00022450"/>
    </source>
</evidence>
<evidence type="ECO:0000256" key="4">
    <source>
        <dbReference type="SAM" id="MobiDB-lite"/>
    </source>
</evidence>
<dbReference type="InterPro" id="IPR009081">
    <property type="entry name" value="PP-bd_ACP"/>
</dbReference>
<evidence type="ECO:0000313" key="6">
    <source>
        <dbReference type="EMBL" id="CAA6823974.1"/>
    </source>
</evidence>
<comment type="similarity">
    <text evidence="1">Belongs to the short-chain dehydrogenases/reductases (SDR) family.</text>
</comment>